<dbReference type="GeneID" id="30980322"/>
<sequence length="160" mass="17654">MNYQVDSVPASSHHGYSDNQICQWYCCACGQSYGSIIYRDHRPSDPSMSATPTTPTMPAAPVAPATPAKSPHCLNEYLLQSLKHYSLLIYNHAPPTANVDSNYTTDTPVRSPGSFEEVPSLAGPRDGISLKVPTRFTCHRCDHMMCPYCPKVRVKDLAYS</sequence>
<protein>
    <submittedName>
        <fullName evidence="2">Uncharacterized protein</fullName>
    </submittedName>
</protein>
<organism evidence="2 3">
    <name type="scientific">Suhomyces tanzawaensis NRRL Y-17324</name>
    <dbReference type="NCBI Taxonomy" id="984487"/>
    <lineage>
        <taxon>Eukaryota</taxon>
        <taxon>Fungi</taxon>
        <taxon>Dikarya</taxon>
        <taxon>Ascomycota</taxon>
        <taxon>Saccharomycotina</taxon>
        <taxon>Pichiomycetes</taxon>
        <taxon>Debaryomycetaceae</taxon>
        <taxon>Suhomyces</taxon>
    </lineage>
</organism>
<feature type="compositionally biased region" description="Low complexity" evidence="1">
    <location>
        <begin position="45"/>
        <end position="64"/>
    </location>
</feature>
<evidence type="ECO:0000313" key="3">
    <source>
        <dbReference type="Proteomes" id="UP000094285"/>
    </source>
</evidence>
<proteinExistence type="predicted"/>
<accession>A0A1E4SPQ2</accession>
<keyword evidence="3" id="KW-1185">Reference proteome</keyword>
<dbReference type="AlphaFoldDB" id="A0A1E4SPQ2"/>
<gene>
    <name evidence="2" type="ORF">CANTADRAFT_109967</name>
</gene>
<reference evidence="3" key="1">
    <citation type="submission" date="2016-05" db="EMBL/GenBank/DDBJ databases">
        <title>Comparative genomics of biotechnologically important yeasts.</title>
        <authorList>
            <consortium name="DOE Joint Genome Institute"/>
            <person name="Riley R."/>
            <person name="Haridas S."/>
            <person name="Wolfe K.H."/>
            <person name="Lopes M.R."/>
            <person name="Hittinger C.T."/>
            <person name="Goker M."/>
            <person name="Salamov A."/>
            <person name="Wisecaver J."/>
            <person name="Long T.M."/>
            <person name="Aerts A.L."/>
            <person name="Barry K."/>
            <person name="Choi C."/>
            <person name="Clum A."/>
            <person name="Coughlan A.Y."/>
            <person name="Deshpande S."/>
            <person name="Douglass A.P."/>
            <person name="Hanson S.J."/>
            <person name="Klenk H.-P."/>
            <person name="Labutti K."/>
            <person name="Lapidus A."/>
            <person name="Lindquist E."/>
            <person name="Lipzen A."/>
            <person name="Meier-Kolthoff J.P."/>
            <person name="Ohm R.A."/>
            <person name="Otillar R.P."/>
            <person name="Pangilinan J."/>
            <person name="Peng Y."/>
            <person name="Rokas A."/>
            <person name="Rosa C.A."/>
            <person name="Scheuner C."/>
            <person name="Sibirny A.A."/>
            <person name="Slot J.C."/>
            <person name="Stielow J.B."/>
            <person name="Sun H."/>
            <person name="Kurtzman C.P."/>
            <person name="Blackwell M."/>
            <person name="Grigoriev I.V."/>
            <person name="Jeffries T.W."/>
        </authorList>
    </citation>
    <scope>NUCLEOTIDE SEQUENCE [LARGE SCALE GENOMIC DNA]</scope>
    <source>
        <strain evidence="3">NRRL Y-17324</strain>
    </source>
</reference>
<dbReference type="RefSeq" id="XP_020066597.1">
    <property type="nucleotide sequence ID" value="XM_020206185.1"/>
</dbReference>
<dbReference type="OrthoDB" id="4020802at2759"/>
<feature type="region of interest" description="Disordered" evidence="1">
    <location>
        <begin position="44"/>
        <end position="64"/>
    </location>
</feature>
<dbReference type="Proteomes" id="UP000094285">
    <property type="component" value="Unassembled WGS sequence"/>
</dbReference>
<evidence type="ECO:0000313" key="2">
    <source>
        <dbReference type="EMBL" id="ODV81475.1"/>
    </source>
</evidence>
<dbReference type="EMBL" id="KV453909">
    <property type="protein sequence ID" value="ODV81475.1"/>
    <property type="molecule type" value="Genomic_DNA"/>
</dbReference>
<name>A0A1E4SPQ2_9ASCO</name>
<evidence type="ECO:0000256" key="1">
    <source>
        <dbReference type="SAM" id="MobiDB-lite"/>
    </source>
</evidence>